<dbReference type="AlphaFoldDB" id="A0A2M7QAJ1"/>
<name>A0A2M7QAJ1_9BACT</name>
<proteinExistence type="predicted"/>
<protein>
    <submittedName>
        <fullName evidence="1">Uncharacterized protein</fullName>
    </submittedName>
</protein>
<evidence type="ECO:0000313" key="1">
    <source>
        <dbReference type="EMBL" id="PIY62372.1"/>
    </source>
</evidence>
<evidence type="ECO:0000313" key="2">
    <source>
        <dbReference type="Proteomes" id="UP000230973"/>
    </source>
</evidence>
<comment type="caution">
    <text evidence="1">The sequence shown here is derived from an EMBL/GenBank/DDBJ whole genome shotgun (WGS) entry which is preliminary data.</text>
</comment>
<sequence>MRKKKHNSDEIRFCQSRLHKCLYEFKTGETCFLVAVDWDGGRPLRMVVCSECSKAGFGTLIKKIVIDNPRVAETKTRKKSPAISAA</sequence>
<dbReference type="Proteomes" id="UP000230973">
    <property type="component" value="Unassembled WGS sequence"/>
</dbReference>
<dbReference type="EMBL" id="PFLC01000040">
    <property type="protein sequence ID" value="PIY62372.1"/>
    <property type="molecule type" value="Genomic_DNA"/>
</dbReference>
<reference evidence="2" key="1">
    <citation type="submission" date="2017-09" db="EMBL/GenBank/DDBJ databases">
        <title>Depth-based differentiation of microbial function through sediment-hosted aquifers and enrichment of novel symbionts in the deep terrestrial subsurface.</title>
        <authorList>
            <person name="Probst A.J."/>
            <person name="Ladd B."/>
            <person name="Jarett J.K."/>
            <person name="Geller-Mcgrath D.E."/>
            <person name="Sieber C.M.K."/>
            <person name="Emerson J.B."/>
            <person name="Anantharaman K."/>
            <person name="Thomas B.C."/>
            <person name="Malmstrom R."/>
            <person name="Stieglmeier M."/>
            <person name="Klingl A."/>
            <person name="Woyke T."/>
            <person name="Ryan C.M."/>
            <person name="Banfield J.F."/>
        </authorList>
    </citation>
    <scope>NUCLEOTIDE SEQUENCE [LARGE SCALE GENOMIC DNA]</scope>
</reference>
<organism evidence="1 2">
    <name type="scientific">Candidatus Uhrbacteria bacterium CG_4_10_14_0_8_um_filter_58_22</name>
    <dbReference type="NCBI Taxonomy" id="1975029"/>
    <lineage>
        <taxon>Bacteria</taxon>
        <taxon>Candidatus Uhriibacteriota</taxon>
    </lineage>
</organism>
<accession>A0A2M7QAJ1</accession>
<gene>
    <name evidence="1" type="ORF">COY93_03075</name>
</gene>